<organism evidence="2 3">
    <name type="scientific">Pontivivens marinum</name>
    <dbReference type="NCBI Taxonomy" id="1690039"/>
    <lineage>
        <taxon>Bacteria</taxon>
        <taxon>Pseudomonadati</taxon>
        <taxon>Pseudomonadota</taxon>
        <taxon>Alphaproteobacteria</taxon>
        <taxon>Rhodobacterales</taxon>
        <taxon>Paracoccaceae</taxon>
        <taxon>Pontivivens</taxon>
    </lineage>
</organism>
<evidence type="ECO:0008006" key="4">
    <source>
        <dbReference type="Google" id="ProtNLM"/>
    </source>
</evidence>
<feature type="transmembrane region" description="Helical" evidence="1">
    <location>
        <begin position="51"/>
        <end position="70"/>
    </location>
</feature>
<proteinExistence type="predicted"/>
<reference evidence="3" key="1">
    <citation type="submission" date="2017-09" db="EMBL/GenBank/DDBJ databases">
        <authorList>
            <person name="Varghese N."/>
            <person name="Submissions S."/>
        </authorList>
    </citation>
    <scope>NUCLEOTIDE SEQUENCE [LARGE SCALE GENOMIC DNA]</scope>
    <source>
        <strain evidence="3">C7</strain>
    </source>
</reference>
<evidence type="ECO:0000313" key="3">
    <source>
        <dbReference type="Proteomes" id="UP000220034"/>
    </source>
</evidence>
<feature type="transmembrane region" description="Helical" evidence="1">
    <location>
        <begin position="218"/>
        <end position="240"/>
    </location>
</feature>
<dbReference type="RefSeq" id="WP_097929337.1">
    <property type="nucleotide sequence ID" value="NZ_OCTN01000002.1"/>
</dbReference>
<keyword evidence="1" id="KW-1133">Transmembrane helix</keyword>
<dbReference type="AlphaFoldDB" id="A0A2C9CRC8"/>
<dbReference type="EMBL" id="OCTN01000002">
    <property type="protein sequence ID" value="SOH93787.1"/>
    <property type="molecule type" value="Genomic_DNA"/>
</dbReference>
<feature type="transmembrane region" description="Helical" evidence="1">
    <location>
        <begin position="12"/>
        <end position="31"/>
    </location>
</feature>
<evidence type="ECO:0000256" key="1">
    <source>
        <dbReference type="SAM" id="Phobius"/>
    </source>
</evidence>
<feature type="transmembrane region" description="Helical" evidence="1">
    <location>
        <begin position="185"/>
        <end position="206"/>
    </location>
</feature>
<keyword evidence="3" id="KW-1185">Reference proteome</keyword>
<feature type="transmembrane region" description="Helical" evidence="1">
    <location>
        <begin position="82"/>
        <end position="108"/>
    </location>
</feature>
<dbReference type="Proteomes" id="UP000220034">
    <property type="component" value="Unassembled WGS sequence"/>
</dbReference>
<protein>
    <recommendedName>
        <fullName evidence="4">CAAX protease self-immunity</fullName>
    </recommendedName>
</protein>
<name>A0A2C9CRC8_9RHOB</name>
<keyword evidence="1" id="KW-0472">Membrane</keyword>
<keyword evidence="1" id="KW-0812">Transmembrane</keyword>
<gene>
    <name evidence="2" type="ORF">SAMN06273572_102465</name>
</gene>
<feature type="transmembrane region" description="Helical" evidence="1">
    <location>
        <begin position="161"/>
        <end position="179"/>
    </location>
</feature>
<sequence>MTEISSPELPRGKWVSMIPTLGVVAALWTFSSWGYYALVDRLELDSGYNDAPFVFAGYYLGWAALTLFLYRAMLTQRLSQAVLSGHVMVLLPMLICFGAFVVFVLPLFPNVSVIRAPEDPPEFMFATAWYYLPKSADILFQQAIVATLIHRAAQLGLGLRAISIAMAIMFGGFHLALALDGFTATYVIRFSIAATAFGLVLPYLYLRMQHGFRWAYGIHWSFYILDAVITHLVLAAPPWAQS</sequence>
<accession>A0A2C9CRC8</accession>
<dbReference type="OrthoDB" id="7827455at2"/>
<evidence type="ECO:0000313" key="2">
    <source>
        <dbReference type="EMBL" id="SOH93787.1"/>
    </source>
</evidence>